<evidence type="ECO:0008006" key="4">
    <source>
        <dbReference type="Google" id="ProtNLM"/>
    </source>
</evidence>
<keyword evidence="3" id="KW-1185">Reference proteome</keyword>
<name>A0AAD4ZDU8_PRUDU</name>
<comment type="caution">
    <text evidence="2">The sequence shown here is derived from an EMBL/GenBank/DDBJ whole genome shotgun (WGS) entry which is preliminary data.</text>
</comment>
<organism evidence="2 3">
    <name type="scientific">Prunus dulcis</name>
    <name type="common">Almond</name>
    <name type="synonym">Amygdalus dulcis</name>
    <dbReference type="NCBI Taxonomy" id="3755"/>
    <lineage>
        <taxon>Eukaryota</taxon>
        <taxon>Viridiplantae</taxon>
        <taxon>Streptophyta</taxon>
        <taxon>Embryophyta</taxon>
        <taxon>Tracheophyta</taxon>
        <taxon>Spermatophyta</taxon>
        <taxon>Magnoliopsida</taxon>
        <taxon>eudicotyledons</taxon>
        <taxon>Gunneridae</taxon>
        <taxon>Pentapetalae</taxon>
        <taxon>rosids</taxon>
        <taxon>fabids</taxon>
        <taxon>Rosales</taxon>
        <taxon>Rosaceae</taxon>
        <taxon>Amygdaloideae</taxon>
        <taxon>Amygdaleae</taxon>
        <taxon>Prunus</taxon>
    </lineage>
</organism>
<dbReference type="Proteomes" id="UP001054821">
    <property type="component" value="Chromosome 2"/>
</dbReference>
<dbReference type="AlphaFoldDB" id="A0AAD4ZDU8"/>
<feature type="compositionally biased region" description="Acidic residues" evidence="1">
    <location>
        <begin position="124"/>
        <end position="139"/>
    </location>
</feature>
<dbReference type="EMBL" id="JAJFAZ020000002">
    <property type="protein sequence ID" value="KAI5342370.1"/>
    <property type="molecule type" value="Genomic_DNA"/>
</dbReference>
<sequence length="324" mass="37004">MLEIWEQVKLLGHMGKVSLKGVVNEELLDIGTNRELLSLCDKVPLSYHRMVIIYVQHTEEECVTVNKDCEEVGVALNEDSEEEDLALNEDSEEEFQNWDSSDDDGSLNNGRNRCDIGETNVEDRNEDTEEEDKEDDPDFVDSAYEQSEHECELLKNDDKAFEIYVYHPESVEDPNAPVDEDEESTDVAKSDVESLDSSSDEEDYGNQKKMKRKLPKFEEFRPKTDMRNPVSWDITGIPCKHACAAIGQLNGDHIAYVDACYKKEAFMRAYSPMVHPMTSEDLCPRCHMSPLMPPLYHKKLGRPRKKRMRSAGEQLGKSNPTATK</sequence>
<gene>
    <name evidence="2" type="ORF">L3X38_010245</name>
</gene>
<protein>
    <recommendedName>
        <fullName evidence="4">Zinc finger PMZ-type domain-containing protein</fullName>
    </recommendedName>
</protein>
<accession>A0AAD4ZDU8</accession>
<feature type="region of interest" description="Disordered" evidence="1">
    <location>
        <begin position="79"/>
        <end position="139"/>
    </location>
</feature>
<feature type="region of interest" description="Disordered" evidence="1">
    <location>
        <begin position="294"/>
        <end position="324"/>
    </location>
</feature>
<proteinExistence type="predicted"/>
<evidence type="ECO:0000256" key="1">
    <source>
        <dbReference type="SAM" id="MobiDB-lite"/>
    </source>
</evidence>
<evidence type="ECO:0000313" key="2">
    <source>
        <dbReference type="EMBL" id="KAI5342370.1"/>
    </source>
</evidence>
<evidence type="ECO:0000313" key="3">
    <source>
        <dbReference type="Proteomes" id="UP001054821"/>
    </source>
</evidence>
<reference evidence="2 3" key="1">
    <citation type="journal article" date="2022" name="G3 (Bethesda)">
        <title>Whole-genome sequence and methylome profiling of the almond [Prunus dulcis (Mill.) D.A. Webb] cultivar 'Nonpareil'.</title>
        <authorList>
            <person name="D'Amico-Willman K.M."/>
            <person name="Ouma W.Z."/>
            <person name="Meulia T."/>
            <person name="Sideli G.M."/>
            <person name="Gradziel T.M."/>
            <person name="Fresnedo-Ramirez J."/>
        </authorList>
    </citation>
    <scope>NUCLEOTIDE SEQUENCE [LARGE SCALE GENOMIC DNA]</scope>
    <source>
        <strain evidence="2">Clone GOH B32 T37-40</strain>
    </source>
</reference>
<feature type="compositionally biased region" description="Basic residues" evidence="1">
    <location>
        <begin position="296"/>
        <end position="309"/>
    </location>
</feature>
<feature type="compositionally biased region" description="Acidic residues" evidence="1">
    <location>
        <begin position="79"/>
        <end position="105"/>
    </location>
</feature>
<feature type="region of interest" description="Disordered" evidence="1">
    <location>
        <begin position="169"/>
        <end position="210"/>
    </location>
</feature>